<reference evidence="2 3" key="1">
    <citation type="submission" date="2020-07" db="EMBL/GenBank/DDBJ databases">
        <title>Taxonomic proposal: Crassvirales, a new order of highly abundant and diverse bacterial viruses.</title>
        <authorList>
            <person name="Shkoporov A.N."/>
            <person name="Stockdale S.R."/>
            <person name="Guerin E."/>
            <person name="Ross R.P."/>
            <person name="Hill C."/>
        </authorList>
    </citation>
    <scope>NUCLEOTIDE SEQUENCE [LARGE SCALE GENOMIC DNA]</scope>
</reference>
<evidence type="ECO:0000313" key="3">
    <source>
        <dbReference type="Proteomes" id="UP000594004"/>
    </source>
</evidence>
<dbReference type="EMBL" id="MT774407">
    <property type="protein sequence ID" value="QOR57543.1"/>
    <property type="molecule type" value="Genomic_DNA"/>
</dbReference>
<evidence type="ECO:0000313" key="2">
    <source>
        <dbReference type="EMBL" id="QOR57543.1"/>
    </source>
</evidence>
<organism evidence="2 3">
    <name type="scientific">uncultured phage cr125_1</name>
    <dbReference type="NCBI Taxonomy" id="2772091"/>
    <lineage>
        <taxon>Viruses</taxon>
        <taxon>Duplodnaviria</taxon>
        <taxon>Heunggongvirae</taxon>
        <taxon>Uroviricota</taxon>
        <taxon>Caudoviricetes</taxon>
        <taxon>Crassvirales</taxon>
        <taxon>Suoliviridae</taxon>
        <taxon>Uncouvirinae</taxon>
        <taxon>Aurodevirus</taxon>
        <taxon>Aurodevirus hominis</taxon>
    </lineage>
</organism>
<keyword evidence="3" id="KW-1185">Reference proteome</keyword>
<name>A0A7M1RT24_9CAUD</name>
<dbReference type="RefSeq" id="YP_010113183.1">
    <property type="nucleotide sequence ID" value="NC_055900.1"/>
</dbReference>
<feature type="region of interest" description="Disordered" evidence="1">
    <location>
        <begin position="78"/>
        <end position="107"/>
    </location>
</feature>
<accession>A0A7M1RT24</accession>
<feature type="compositionally biased region" description="Low complexity" evidence="1">
    <location>
        <begin position="80"/>
        <end position="93"/>
    </location>
</feature>
<dbReference type="KEGG" id="vg:65131691"/>
<sequence length="142" mass="15512">MFYPFNPYMFNNRVRTVDNFGIPVIRTIYVTSDVENSSVTYGICPKIWRQLPCEGIFLLNVTHVPSSTIPAGALVSIDPTRSSSSTTSSNTSSGAKPLINGSGDLMPTEEVSNGNRYFVYYNKNNGIFQIVNHIVTPAAPAA</sequence>
<dbReference type="GeneID" id="65131691"/>
<evidence type="ECO:0000256" key="1">
    <source>
        <dbReference type="SAM" id="MobiDB-lite"/>
    </source>
</evidence>
<dbReference type="Proteomes" id="UP000594004">
    <property type="component" value="Segment"/>
</dbReference>
<proteinExistence type="predicted"/>
<protein>
    <submittedName>
        <fullName evidence="2">Uncharacterized protein</fullName>
    </submittedName>
</protein>